<evidence type="ECO:0000259" key="10">
    <source>
        <dbReference type="PROSITE" id="PS50110"/>
    </source>
</evidence>
<evidence type="ECO:0000256" key="9">
    <source>
        <dbReference type="PROSITE-ProRule" id="PRU01091"/>
    </source>
</evidence>
<feature type="DNA-binding region" description="OmpR/PhoB-type" evidence="9">
    <location>
        <begin position="125"/>
        <end position="224"/>
    </location>
</feature>
<evidence type="ECO:0000256" key="2">
    <source>
        <dbReference type="ARBA" id="ARBA00022490"/>
    </source>
</evidence>
<dbReference type="EMBL" id="FONH01000016">
    <property type="protein sequence ID" value="SFF41082.1"/>
    <property type="molecule type" value="Genomic_DNA"/>
</dbReference>
<name>A0A1I2IFB5_9GAMM</name>
<dbReference type="RefSeq" id="WP_026635623.1">
    <property type="nucleotide sequence ID" value="NZ_FONH01000016.1"/>
</dbReference>
<evidence type="ECO:0000313" key="13">
    <source>
        <dbReference type="Proteomes" id="UP000199477"/>
    </source>
</evidence>
<evidence type="ECO:0000256" key="4">
    <source>
        <dbReference type="ARBA" id="ARBA00023012"/>
    </source>
</evidence>
<keyword evidence="3 8" id="KW-0597">Phosphoprotein</keyword>
<feature type="domain" description="Response regulatory" evidence="10">
    <location>
        <begin position="3"/>
        <end position="116"/>
    </location>
</feature>
<keyword evidence="2" id="KW-0963">Cytoplasm</keyword>
<dbReference type="CDD" id="cd00383">
    <property type="entry name" value="trans_reg_C"/>
    <property type="match status" value="1"/>
</dbReference>
<keyword evidence="6 9" id="KW-0238">DNA-binding</keyword>
<evidence type="ECO:0000259" key="11">
    <source>
        <dbReference type="PROSITE" id="PS51755"/>
    </source>
</evidence>
<dbReference type="PROSITE" id="PS51755">
    <property type="entry name" value="OMPR_PHOB"/>
    <property type="match status" value="1"/>
</dbReference>
<dbReference type="InterPro" id="IPR011006">
    <property type="entry name" value="CheY-like_superfamily"/>
</dbReference>
<evidence type="ECO:0000256" key="7">
    <source>
        <dbReference type="ARBA" id="ARBA00023163"/>
    </source>
</evidence>
<dbReference type="GO" id="GO:0000156">
    <property type="term" value="F:phosphorelay response regulator activity"/>
    <property type="evidence" value="ECO:0007669"/>
    <property type="project" value="TreeGrafter"/>
</dbReference>
<dbReference type="SUPFAM" id="SSF52172">
    <property type="entry name" value="CheY-like"/>
    <property type="match status" value="1"/>
</dbReference>
<accession>A0A1I2IFB5</accession>
<dbReference type="Gene3D" id="3.40.50.2300">
    <property type="match status" value="1"/>
</dbReference>
<dbReference type="GO" id="GO:0000976">
    <property type="term" value="F:transcription cis-regulatory region binding"/>
    <property type="evidence" value="ECO:0007669"/>
    <property type="project" value="TreeGrafter"/>
</dbReference>
<dbReference type="InterPro" id="IPR001789">
    <property type="entry name" value="Sig_transdc_resp-reg_receiver"/>
</dbReference>
<dbReference type="InterPro" id="IPR016032">
    <property type="entry name" value="Sig_transdc_resp-reg_C-effctor"/>
</dbReference>
<dbReference type="SMART" id="SM00862">
    <property type="entry name" value="Trans_reg_C"/>
    <property type="match status" value="1"/>
</dbReference>
<evidence type="ECO:0000256" key="1">
    <source>
        <dbReference type="ARBA" id="ARBA00004496"/>
    </source>
</evidence>
<dbReference type="Proteomes" id="UP000199477">
    <property type="component" value="Unassembled WGS sequence"/>
</dbReference>
<dbReference type="Pfam" id="PF00072">
    <property type="entry name" value="Response_reg"/>
    <property type="match status" value="1"/>
</dbReference>
<dbReference type="AlphaFoldDB" id="A0A1I2IFB5"/>
<evidence type="ECO:0000256" key="8">
    <source>
        <dbReference type="PROSITE-ProRule" id="PRU00169"/>
    </source>
</evidence>
<protein>
    <submittedName>
        <fullName evidence="12">Two-component system, OmpR family, response regulator RstA</fullName>
    </submittedName>
</protein>
<dbReference type="InterPro" id="IPR001867">
    <property type="entry name" value="OmpR/PhoB-type_DNA-bd"/>
</dbReference>
<keyword evidence="5" id="KW-0805">Transcription regulation</keyword>
<keyword evidence="4" id="KW-0902">Two-component regulatory system</keyword>
<feature type="modified residue" description="4-aspartylphosphate" evidence="8">
    <location>
        <position position="52"/>
    </location>
</feature>
<dbReference type="SUPFAM" id="SSF46894">
    <property type="entry name" value="C-terminal effector domain of the bipartite response regulators"/>
    <property type="match status" value="1"/>
</dbReference>
<feature type="domain" description="OmpR/PhoB-type" evidence="11">
    <location>
        <begin position="125"/>
        <end position="224"/>
    </location>
</feature>
<comment type="subcellular location">
    <subcellularLocation>
        <location evidence="1">Cytoplasm</location>
    </subcellularLocation>
</comment>
<dbReference type="GO" id="GO:0005829">
    <property type="term" value="C:cytosol"/>
    <property type="evidence" value="ECO:0007669"/>
    <property type="project" value="TreeGrafter"/>
</dbReference>
<dbReference type="Gene3D" id="6.10.250.690">
    <property type="match status" value="1"/>
</dbReference>
<sequence>MSGIFLVEDDDRLSELMRDYLTGHGYPVTVQRDGARAVETLQHIDPAVVLLDLQLPGRDGFEVCKEIRAHYRGVIMMLTARTDDIDQVLGLELGADDYIAKPVQPRVLLARIRAHLRRKTVEPCAGALCFGEFRIERAAREVVCQGRTIEMTTAEFDLLWCLAKKGGEVLSRDALMRDLRGIEFDGLDRSIDARICRLRRKLGTDDEGQEYIKTVRGKGYLFCRKNGLPSA</sequence>
<keyword evidence="13" id="KW-1185">Reference proteome</keyword>
<dbReference type="Pfam" id="PF00486">
    <property type="entry name" value="Trans_reg_C"/>
    <property type="match status" value="1"/>
</dbReference>
<evidence type="ECO:0000256" key="3">
    <source>
        <dbReference type="ARBA" id="ARBA00022553"/>
    </source>
</evidence>
<dbReference type="InterPro" id="IPR036388">
    <property type="entry name" value="WH-like_DNA-bd_sf"/>
</dbReference>
<proteinExistence type="predicted"/>
<evidence type="ECO:0000256" key="6">
    <source>
        <dbReference type="ARBA" id="ARBA00023125"/>
    </source>
</evidence>
<evidence type="ECO:0000256" key="5">
    <source>
        <dbReference type="ARBA" id="ARBA00023015"/>
    </source>
</evidence>
<evidence type="ECO:0000313" key="12">
    <source>
        <dbReference type="EMBL" id="SFF41082.1"/>
    </source>
</evidence>
<gene>
    <name evidence="12" type="ORF">SAMN02799615_03468</name>
</gene>
<dbReference type="PANTHER" id="PTHR48111">
    <property type="entry name" value="REGULATOR OF RPOS"/>
    <property type="match status" value="1"/>
</dbReference>
<dbReference type="SMART" id="SM00448">
    <property type="entry name" value="REC"/>
    <property type="match status" value="1"/>
</dbReference>
<reference evidence="13" key="1">
    <citation type="submission" date="2016-10" db="EMBL/GenBank/DDBJ databases">
        <authorList>
            <person name="Varghese N."/>
            <person name="Submissions S."/>
        </authorList>
    </citation>
    <scope>NUCLEOTIDE SEQUENCE [LARGE SCALE GENOMIC DNA]</scope>
    <source>
        <strain evidence="13">UNC178MFTsu3.1</strain>
    </source>
</reference>
<dbReference type="STRING" id="500610.SAMN02799615_03468"/>
<dbReference type="PROSITE" id="PS50110">
    <property type="entry name" value="RESPONSE_REGULATORY"/>
    <property type="match status" value="1"/>
</dbReference>
<dbReference type="GO" id="GO:0006355">
    <property type="term" value="P:regulation of DNA-templated transcription"/>
    <property type="evidence" value="ECO:0007669"/>
    <property type="project" value="InterPro"/>
</dbReference>
<dbReference type="Gene3D" id="1.10.10.10">
    <property type="entry name" value="Winged helix-like DNA-binding domain superfamily/Winged helix DNA-binding domain"/>
    <property type="match status" value="1"/>
</dbReference>
<organism evidence="12 13">
    <name type="scientific">Dyella marensis</name>
    <dbReference type="NCBI Taxonomy" id="500610"/>
    <lineage>
        <taxon>Bacteria</taxon>
        <taxon>Pseudomonadati</taxon>
        <taxon>Pseudomonadota</taxon>
        <taxon>Gammaproteobacteria</taxon>
        <taxon>Lysobacterales</taxon>
        <taxon>Rhodanobacteraceae</taxon>
        <taxon>Dyella</taxon>
    </lineage>
</organism>
<dbReference type="PANTHER" id="PTHR48111:SF47">
    <property type="entry name" value="TRANSCRIPTIONAL REGULATORY PROTEIN RSTA"/>
    <property type="match status" value="1"/>
</dbReference>
<dbReference type="GO" id="GO:0032993">
    <property type="term" value="C:protein-DNA complex"/>
    <property type="evidence" value="ECO:0007669"/>
    <property type="project" value="TreeGrafter"/>
</dbReference>
<keyword evidence="7" id="KW-0804">Transcription</keyword>
<dbReference type="FunFam" id="1.10.10.10:FF:000099">
    <property type="entry name" value="Two-component system response regulator TorR"/>
    <property type="match status" value="1"/>
</dbReference>
<dbReference type="InterPro" id="IPR039420">
    <property type="entry name" value="WalR-like"/>
</dbReference>